<accession>A0A7X1U3U6</accession>
<comment type="caution">
    <text evidence="1">The sequence shown here is derived from an EMBL/GenBank/DDBJ whole genome shotgun (WGS) entry which is preliminary data.</text>
</comment>
<sequence length="71" mass="8012">MYDEQRQARIITVLQLIGSAPDAVHVRAAAAYVHGYIDGLFDEGKLSVQTAQDLKWVAEMRRDKRLADLNI</sequence>
<dbReference type="AlphaFoldDB" id="A0A7X1U3U6"/>
<reference evidence="1 2" key="1">
    <citation type="submission" date="2019-10" db="EMBL/GenBank/DDBJ databases">
        <title>Pseudomonas dajingensis sp. nov., isolated from the profound head ulcers of farmed Murray cod (Maccullochella peelii peelii).</title>
        <authorList>
            <person name="Liu Y."/>
        </authorList>
    </citation>
    <scope>NUCLEOTIDE SEQUENCE [LARGE SCALE GENOMIC DNA]</scope>
    <source>
        <strain evidence="1 2">MC042</strain>
    </source>
</reference>
<evidence type="ECO:0000313" key="1">
    <source>
        <dbReference type="EMBL" id="MQA53579.1"/>
    </source>
</evidence>
<evidence type="ECO:0000313" key="2">
    <source>
        <dbReference type="Proteomes" id="UP000486534"/>
    </source>
</evidence>
<protein>
    <submittedName>
        <fullName evidence="1">Uncharacterized protein</fullName>
    </submittedName>
</protein>
<dbReference type="RefSeq" id="WP_152897242.1">
    <property type="nucleotide sequence ID" value="NZ_CP191492.1"/>
</dbReference>
<organism evidence="1 2">
    <name type="scientific">Pseudomonas piscis</name>
    <dbReference type="NCBI Taxonomy" id="2614538"/>
    <lineage>
        <taxon>Bacteria</taxon>
        <taxon>Pseudomonadati</taxon>
        <taxon>Pseudomonadota</taxon>
        <taxon>Gammaproteobacteria</taxon>
        <taxon>Pseudomonadales</taxon>
        <taxon>Pseudomonadaceae</taxon>
        <taxon>Pseudomonas</taxon>
    </lineage>
</organism>
<gene>
    <name evidence="1" type="ORF">GDH07_09670</name>
</gene>
<name>A0A7X1U3U6_9PSED</name>
<dbReference type="EMBL" id="WHUV01000001">
    <property type="protein sequence ID" value="MQA53579.1"/>
    <property type="molecule type" value="Genomic_DNA"/>
</dbReference>
<dbReference type="Proteomes" id="UP000486534">
    <property type="component" value="Unassembled WGS sequence"/>
</dbReference>
<proteinExistence type="predicted"/>